<keyword evidence="6" id="KW-1185">Reference proteome</keyword>
<evidence type="ECO:0000313" key="8">
    <source>
        <dbReference type="Proteomes" id="UP000325113"/>
    </source>
</evidence>
<evidence type="ECO:0000313" key="2">
    <source>
        <dbReference type="EMBL" id="CAD8565588.1"/>
    </source>
</evidence>
<gene>
    <name evidence="2" type="ORF">CROE0942_LOCUS9966</name>
    <name evidence="5" type="ORF">FNF28_06392</name>
    <name evidence="3" type="ORF">FNF29_04917</name>
    <name evidence="4" type="ORF">FNF31_06595</name>
</gene>
<evidence type="ECO:0000313" key="7">
    <source>
        <dbReference type="Proteomes" id="UP000324907"/>
    </source>
</evidence>
<feature type="region of interest" description="Disordered" evidence="1">
    <location>
        <begin position="262"/>
        <end position="290"/>
    </location>
</feature>
<reference evidence="6 7" key="1">
    <citation type="submission" date="2019-07" db="EMBL/GenBank/DDBJ databases">
        <title>Genomes of Cafeteria roenbergensis.</title>
        <authorList>
            <person name="Fischer M.G."/>
            <person name="Hackl T."/>
            <person name="Roman M."/>
        </authorList>
    </citation>
    <scope>NUCLEOTIDE SEQUENCE [LARGE SCALE GENOMIC DNA]</scope>
    <source>
        <strain evidence="3 6">BVI</strain>
        <strain evidence="4 8">Cflag</strain>
        <strain evidence="5 7">RCC970-E3</strain>
    </source>
</reference>
<protein>
    <submittedName>
        <fullName evidence="4">Uncharacterized protein</fullName>
    </submittedName>
</protein>
<dbReference type="AlphaFoldDB" id="A0A5A8CHX4"/>
<evidence type="ECO:0000313" key="4">
    <source>
        <dbReference type="EMBL" id="KAA0152653.1"/>
    </source>
</evidence>
<dbReference type="Proteomes" id="UP000325113">
    <property type="component" value="Unassembled WGS sequence"/>
</dbReference>
<dbReference type="EMBL" id="VLTM01000105">
    <property type="protein sequence ID" value="KAA0152653.1"/>
    <property type="molecule type" value="Genomic_DNA"/>
</dbReference>
<reference evidence="2" key="2">
    <citation type="submission" date="2021-01" db="EMBL/GenBank/DDBJ databases">
        <authorList>
            <person name="Corre E."/>
            <person name="Pelletier E."/>
            <person name="Niang G."/>
            <person name="Scheremetjew M."/>
            <person name="Finn R."/>
            <person name="Kale V."/>
            <person name="Holt S."/>
            <person name="Cochrane G."/>
            <person name="Meng A."/>
            <person name="Brown T."/>
            <person name="Cohen L."/>
        </authorList>
    </citation>
    <scope>NUCLEOTIDE SEQUENCE</scope>
    <source>
        <strain evidence="2">E4-10</strain>
    </source>
</reference>
<dbReference type="EMBL" id="VLTL01000159">
    <property type="protein sequence ID" value="KAA0158152.1"/>
    <property type="molecule type" value="Genomic_DNA"/>
</dbReference>
<dbReference type="EMBL" id="VLTN01000030">
    <property type="protein sequence ID" value="KAA0151028.1"/>
    <property type="molecule type" value="Genomic_DNA"/>
</dbReference>
<sequence length="290" mass="29739">MASGSKAMDAATELLGANSTDWSLLPTLTEPAIRAIIRAVELASASDNSIILLEPQRNCRLILQLAAIPSTADHGTIAAASELVKILSTRLPPDIAQLPNVAWTAMSAELLAELRPWLAIKADAAASGTALPAELSKQAEAVAAQVAARARLLLRPPAPAGGSDVRLAPLYRYADCDDLPAGVELADPLLTPGMVPPLSSRATHFAPSGEWLASEEAERVWWARQERRANQDAAAAAAAEAGTAVVSGEYHVTSTLTATAPAAAAAAAGGGTGRPHPADARHSGSAAGRP</sequence>
<dbReference type="EMBL" id="HBET01014732">
    <property type="protein sequence ID" value="CAD8565588.1"/>
    <property type="molecule type" value="Transcribed_RNA"/>
</dbReference>
<name>A0A5A8CHX4_CAFRO</name>
<evidence type="ECO:0000313" key="6">
    <source>
        <dbReference type="Proteomes" id="UP000323011"/>
    </source>
</evidence>
<accession>A0A5A8CHX4</accession>
<proteinExistence type="predicted"/>
<dbReference type="Proteomes" id="UP000324907">
    <property type="component" value="Unassembled WGS sequence"/>
</dbReference>
<evidence type="ECO:0000256" key="1">
    <source>
        <dbReference type="SAM" id="MobiDB-lite"/>
    </source>
</evidence>
<evidence type="ECO:0000313" key="3">
    <source>
        <dbReference type="EMBL" id="KAA0151028.1"/>
    </source>
</evidence>
<organism evidence="4 8">
    <name type="scientific">Cafeteria roenbergensis</name>
    <name type="common">Marine flagellate</name>
    <dbReference type="NCBI Taxonomy" id="33653"/>
    <lineage>
        <taxon>Eukaryota</taxon>
        <taxon>Sar</taxon>
        <taxon>Stramenopiles</taxon>
        <taxon>Bigyra</taxon>
        <taxon>Opalozoa</taxon>
        <taxon>Bicosoecida</taxon>
        <taxon>Cafeteriaceae</taxon>
        <taxon>Cafeteria</taxon>
    </lineage>
</organism>
<dbReference type="Proteomes" id="UP000323011">
    <property type="component" value="Unassembled WGS sequence"/>
</dbReference>
<evidence type="ECO:0000313" key="5">
    <source>
        <dbReference type="EMBL" id="KAA0158152.1"/>
    </source>
</evidence>